<feature type="domain" description="CAAX prenyl protease 2/Lysostaphin resistance protein A-like" evidence="2">
    <location>
        <begin position="191"/>
        <end position="293"/>
    </location>
</feature>
<feature type="transmembrane region" description="Helical" evidence="1">
    <location>
        <begin position="263"/>
        <end position="282"/>
    </location>
</feature>
<evidence type="ECO:0000256" key="1">
    <source>
        <dbReference type="SAM" id="Phobius"/>
    </source>
</evidence>
<keyword evidence="4" id="KW-1185">Reference proteome</keyword>
<reference evidence="3 4" key="1">
    <citation type="submission" date="2021-05" db="EMBL/GenBank/DDBJ databases">
        <title>Direct Submission.</title>
        <authorList>
            <person name="Li K."/>
            <person name="Gao J."/>
        </authorList>
    </citation>
    <scope>NUCLEOTIDE SEQUENCE [LARGE SCALE GENOMIC DNA]</scope>
    <source>
        <strain evidence="3 4">Mg02</strain>
    </source>
</reference>
<keyword evidence="1" id="KW-0472">Membrane</keyword>
<feature type="transmembrane region" description="Helical" evidence="1">
    <location>
        <begin position="193"/>
        <end position="211"/>
    </location>
</feature>
<evidence type="ECO:0000313" key="3">
    <source>
        <dbReference type="EMBL" id="QUX22076.1"/>
    </source>
</evidence>
<dbReference type="Proteomes" id="UP000676079">
    <property type="component" value="Chromosome"/>
</dbReference>
<evidence type="ECO:0000313" key="4">
    <source>
        <dbReference type="Proteomes" id="UP000676079"/>
    </source>
</evidence>
<dbReference type="RefSeq" id="WP_220563300.1">
    <property type="nucleotide sequence ID" value="NZ_CP074133.1"/>
</dbReference>
<gene>
    <name evidence="3" type="ORF">KGD84_27580</name>
</gene>
<evidence type="ECO:0000259" key="2">
    <source>
        <dbReference type="Pfam" id="PF02517"/>
    </source>
</evidence>
<feature type="transmembrane region" description="Helical" evidence="1">
    <location>
        <begin position="223"/>
        <end position="243"/>
    </location>
</feature>
<proteinExistence type="predicted"/>
<feature type="transmembrane region" description="Helical" evidence="1">
    <location>
        <begin position="125"/>
        <end position="143"/>
    </location>
</feature>
<feature type="transmembrane region" description="Helical" evidence="1">
    <location>
        <begin position="163"/>
        <end position="181"/>
    </location>
</feature>
<keyword evidence="3" id="KW-0645">Protease</keyword>
<keyword evidence="1" id="KW-0812">Transmembrane</keyword>
<protein>
    <submittedName>
        <fullName evidence="3">CPBP family intramembrane metalloprotease</fullName>
    </submittedName>
</protein>
<keyword evidence="3" id="KW-0378">Hydrolase</keyword>
<dbReference type="Pfam" id="PF02517">
    <property type="entry name" value="Rce1-like"/>
    <property type="match status" value="1"/>
</dbReference>
<dbReference type="InterPro" id="IPR003675">
    <property type="entry name" value="Rce1/LyrA-like_dom"/>
</dbReference>
<dbReference type="GO" id="GO:0008237">
    <property type="term" value="F:metallopeptidase activity"/>
    <property type="evidence" value="ECO:0007669"/>
    <property type="project" value="UniProtKB-KW"/>
</dbReference>
<sequence>MVRRWGLAGWTAAALLVIAVTLAVDPGLRHDIFGTPVLFLISWGPMLLGGLVAWGLVGAFGERAELDRRIAAAMQTHPINRELGWLALFLVGFVLCLFVLSTILHMYGAEIGADLEMSSSLVSRLLFLFTLPLLVMDRSGVVLDGRGTAMPSIALKVEQPWRWLGLVPVVLVLALVGYILVPVNGLPEPSFPLFGFVLAFALISVCEEIFFRGMVQTRLEIIMGPWGGIVATSILFALMYAIIQPYDPVAQLPGHGPVYDLGLALLTYGTASLLYGYLWLCFRNTWLNVLLRIGVFLILTPPDLEPVMM</sequence>
<organism evidence="3 4">
    <name type="scientific">Nocardiopsis changdeensis</name>
    <dbReference type="NCBI Taxonomy" id="2831969"/>
    <lineage>
        <taxon>Bacteria</taxon>
        <taxon>Bacillati</taxon>
        <taxon>Actinomycetota</taxon>
        <taxon>Actinomycetes</taxon>
        <taxon>Streptosporangiales</taxon>
        <taxon>Nocardiopsidaceae</taxon>
        <taxon>Nocardiopsis</taxon>
    </lineage>
</organism>
<feature type="transmembrane region" description="Helical" evidence="1">
    <location>
        <begin position="83"/>
        <end position="105"/>
    </location>
</feature>
<accession>A0ABX8BJ06</accession>
<name>A0ABX8BJ06_9ACTN</name>
<dbReference type="EMBL" id="CP074133">
    <property type="protein sequence ID" value="QUX22076.1"/>
    <property type="molecule type" value="Genomic_DNA"/>
</dbReference>
<feature type="transmembrane region" description="Helical" evidence="1">
    <location>
        <begin position="39"/>
        <end position="62"/>
    </location>
</feature>
<keyword evidence="1" id="KW-1133">Transmembrane helix</keyword>
<keyword evidence="3" id="KW-0482">Metalloprotease</keyword>